<proteinExistence type="predicted"/>
<organism evidence="1 2">
    <name type="scientific">Pararoseomonas baculiformis</name>
    <dbReference type="NCBI Taxonomy" id="2820812"/>
    <lineage>
        <taxon>Bacteria</taxon>
        <taxon>Pseudomonadati</taxon>
        <taxon>Pseudomonadota</taxon>
        <taxon>Alphaproteobacteria</taxon>
        <taxon>Acetobacterales</taxon>
        <taxon>Acetobacteraceae</taxon>
        <taxon>Pararoseomonas</taxon>
    </lineage>
</organism>
<keyword evidence="2" id="KW-1185">Reference proteome</keyword>
<dbReference type="RefSeq" id="WP_209378877.1">
    <property type="nucleotide sequence ID" value="NZ_JAGIZB010000006.1"/>
</dbReference>
<evidence type="ECO:0000313" key="2">
    <source>
        <dbReference type="Proteomes" id="UP000681594"/>
    </source>
</evidence>
<dbReference type="EMBL" id="JAGIZB010000006">
    <property type="protein sequence ID" value="MBP0444644.1"/>
    <property type="molecule type" value="Genomic_DNA"/>
</dbReference>
<protein>
    <submittedName>
        <fullName evidence="1">Uncharacterized protein</fullName>
    </submittedName>
</protein>
<reference evidence="1 2" key="1">
    <citation type="submission" date="2021-03" db="EMBL/GenBank/DDBJ databases">
        <authorList>
            <person name="So Y."/>
        </authorList>
    </citation>
    <scope>NUCLEOTIDE SEQUENCE [LARGE SCALE GENOMIC DNA]</scope>
    <source>
        <strain evidence="1 2">SSH11</strain>
    </source>
</reference>
<sequence>MVFHLDHQLVQALSPLAVAGYLRQNGWEASNPYGSYGRIFRRMNEAGENDEILISTSQEVSDYATVMSVFVNDLAEIEGRPPSEVLEDLTLTSFDVVKLRAADADDIGSISLDTSIDLHQQAREILIAAANVAAAPQPRAYWQGRQFQLVNAYADSLRVGQTQRGSFVVPILSPWQFSMPADNNQPLLSFEHPFGRRSTRVLAEALKATRQAIDAVMVDGVKVAFSRAVKAGVSANLCRALGRIASITDGVHVSLQWSTTKPERLVADLRLHRDDASVLLEASRIMTEISPIPDTKITGIIQEIKSRLDAWDGVAIILANIDGALRKVRVGFTDEQRERVFAAGNEKSYVSVFGELKISGRQMELLNSRDFFVYPIEEDDEDASEQEH</sequence>
<comment type="caution">
    <text evidence="1">The sequence shown here is derived from an EMBL/GenBank/DDBJ whole genome shotgun (WGS) entry which is preliminary data.</text>
</comment>
<dbReference type="Proteomes" id="UP000681594">
    <property type="component" value="Unassembled WGS sequence"/>
</dbReference>
<accession>A0ABS4ACA7</accession>
<name>A0ABS4ACA7_9PROT</name>
<gene>
    <name evidence="1" type="ORF">J8J14_07595</name>
</gene>
<evidence type="ECO:0000313" key="1">
    <source>
        <dbReference type="EMBL" id="MBP0444644.1"/>
    </source>
</evidence>